<feature type="signal peptide" evidence="3">
    <location>
        <begin position="1"/>
        <end position="22"/>
    </location>
</feature>
<dbReference type="GO" id="GO:0009289">
    <property type="term" value="C:pilus"/>
    <property type="evidence" value="ECO:0007669"/>
    <property type="project" value="InterPro"/>
</dbReference>
<feature type="chain" id="PRO_5024934749" evidence="3">
    <location>
        <begin position="23"/>
        <end position="260"/>
    </location>
</feature>
<reference evidence="4" key="1">
    <citation type="submission" date="2018-06" db="EMBL/GenBank/DDBJ databases">
        <authorList>
            <person name="Ashton P.M."/>
            <person name="Dallman T."/>
            <person name="Nair S."/>
            <person name="De Pinna E."/>
            <person name="Peters T."/>
            <person name="Grant K."/>
        </authorList>
    </citation>
    <scope>NUCLEOTIDE SEQUENCE [LARGE SCALE GENOMIC DNA]</scope>
    <source>
        <strain evidence="4">374035</strain>
    </source>
</reference>
<comment type="caution">
    <text evidence="4">The sequence shown here is derived from an EMBL/GenBank/DDBJ whole genome shotgun (WGS) entry which is preliminary data.</text>
</comment>
<evidence type="ECO:0000256" key="1">
    <source>
        <dbReference type="ARBA" id="ARBA00022729"/>
    </source>
</evidence>
<dbReference type="EMBL" id="AAGVJY010000052">
    <property type="protein sequence ID" value="EBS4098569.1"/>
    <property type="molecule type" value="Genomic_DNA"/>
</dbReference>
<accession>A0A5U9SPK8</accession>
<comment type="similarity">
    <text evidence="2">Belongs to the fimbrial K88 protein family.</text>
</comment>
<keyword evidence="1 3" id="KW-0732">Signal</keyword>
<evidence type="ECO:0000313" key="4">
    <source>
        <dbReference type="EMBL" id="EBS4098569.1"/>
    </source>
</evidence>
<dbReference type="Proteomes" id="UP000839659">
    <property type="component" value="Unassembled WGS sequence"/>
</dbReference>
<dbReference type="AlphaFoldDB" id="A0A5U9SPK8"/>
<protein>
    <submittedName>
        <fullName evidence="4">Fimbrial protein</fullName>
    </submittedName>
</protein>
<dbReference type="Pfam" id="PF02432">
    <property type="entry name" value="Fimbrial_K88"/>
    <property type="match status" value="1"/>
</dbReference>
<gene>
    <name evidence="4" type="ORF">DPS53_25535</name>
</gene>
<sequence length="260" mass="26971">MKKTLIALAVAASAVVSGSAMAWAPQTGDFNGSIELGGTLSPVEKQLPWDVQTGTAVNDLSGTIIKSSTSASITVNKDIPVLGIRNHSNNGFVGGQGLTPQVDYKNAVNVDGFSNGMTTLTLDVNDAQANNKIGTMTVRFMASAVASNTNAKQPLIAPDKGNAFFGGIGKSGEAIIQGMGSAETAISRFFPDVFDTFGVKDTAPVMGYTNYQFDNGNFTYYGFYGSGIPSNSVINIALDAPAAAGDIAWKASLPVTVSYM</sequence>
<name>A0A5U9SPK8_SALET</name>
<dbReference type="GO" id="GO:0007155">
    <property type="term" value="P:cell adhesion"/>
    <property type="evidence" value="ECO:0007669"/>
    <property type="project" value="InterPro"/>
</dbReference>
<evidence type="ECO:0000256" key="3">
    <source>
        <dbReference type="SAM" id="SignalP"/>
    </source>
</evidence>
<dbReference type="InterPro" id="IPR003467">
    <property type="entry name" value="Fimbrial_K88_FaeH"/>
</dbReference>
<proteinExistence type="inferred from homology"/>
<evidence type="ECO:0000256" key="2">
    <source>
        <dbReference type="ARBA" id="ARBA00049989"/>
    </source>
</evidence>
<organism evidence="4">
    <name type="scientific">Salmonella enterica subsp. enterica serovar Bareilly</name>
    <dbReference type="NCBI Taxonomy" id="58096"/>
    <lineage>
        <taxon>Bacteria</taxon>
        <taxon>Pseudomonadati</taxon>
        <taxon>Pseudomonadota</taxon>
        <taxon>Gammaproteobacteria</taxon>
        <taxon>Enterobacterales</taxon>
        <taxon>Enterobacteriaceae</taxon>
        <taxon>Salmonella</taxon>
    </lineage>
</organism>